<evidence type="ECO:0000256" key="1">
    <source>
        <dbReference type="ARBA" id="ARBA00012418"/>
    </source>
</evidence>
<keyword evidence="11" id="KW-1185">Reference proteome</keyword>
<keyword evidence="5" id="KW-0862">Zinc</keyword>
<dbReference type="InterPro" id="IPR038120">
    <property type="entry name" value="Rpb1_funnel_sf"/>
</dbReference>
<evidence type="ECO:0000313" key="10">
    <source>
        <dbReference type="EMBL" id="WVZ87667.1"/>
    </source>
</evidence>
<dbReference type="GO" id="GO:0003899">
    <property type="term" value="F:DNA-directed RNA polymerase activity"/>
    <property type="evidence" value="ECO:0007669"/>
    <property type="project" value="UniProtKB-EC"/>
</dbReference>
<dbReference type="GO" id="GO:0003677">
    <property type="term" value="F:DNA binding"/>
    <property type="evidence" value="ECO:0007669"/>
    <property type="project" value="InterPro"/>
</dbReference>
<dbReference type="PANTHER" id="PTHR19376">
    <property type="entry name" value="DNA-DIRECTED RNA POLYMERASE"/>
    <property type="match status" value="1"/>
</dbReference>
<dbReference type="FunFam" id="1.10.132.30:FF:000001">
    <property type="entry name" value="DNA-directed RNA polymerase subunit"/>
    <property type="match status" value="1"/>
</dbReference>
<evidence type="ECO:0000256" key="3">
    <source>
        <dbReference type="ARBA" id="ARBA00022679"/>
    </source>
</evidence>
<dbReference type="InterPro" id="IPR007081">
    <property type="entry name" value="RNA_pol_Rpb1_5"/>
</dbReference>
<dbReference type="Proteomes" id="UP001341281">
    <property type="component" value="Chromosome 07"/>
</dbReference>
<dbReference type="Gene3D" id="6.20.50.80">
    <property type="match status" value="1"/>
</dbReference>
<proteinExistence type="predicted"/>
<evidence type="ECO:0000256" key="5">
    <source>
        <dbReference type="ARBA" id="ARBA00022833"/>
    </source>
</evidence>
<keyword evidence="2" id="KW-0240">DNA-directed RNA polymerase</keyword>
<dbReference type="GO" id="GO:0006351">
    <property type="term" value="P:DNA-templated transcription"/>
    <property type="evidence" value="ECO:0007669"/>
    <property type="project" value="InterPro"/>
</dbReference>
<dbReference type="Pfam" id="PF04998">
    <property type="entry name" value="RNA_pol_Rpb1_5"/>
    <property type="match status" value="1"/>
</dbReference>
<sequence>MLMSSRRRGAAATPQPGHLHPCGQETLRPPAPPNSRRTSQEEQSKGAEVGDGSSAARLLSVVDAEDLVRSGWGRRSAGGGAQCGGSRTVRLDPPSGSREEVGPDTARKFLDHTQWLVNYWLLQNGFSIGIADAIDADTMEKINETIFRAKNDANELIIQEHDRQLEAEPGCSMMESFENKMNWILYRALAAAGDSAEKSLSESNNLKAMVTAGSKGCWMNILQMTACVGQQNVAGKRIPFGFIDRTLPHFTKYDYGPESRGFVENSFLRGLTPQDFLFHAMDGREFISNTVVKTPEARYIQRRLVKAMEDIMVKYDGTVRNSLGDVIQFLWQKPEFDYVFRYELDCENWRPNYMLPEYADDLKTIQEFKNVFEAEARKLEAGRFQLGTEIATNGGTFACEPQTAYLECPKDVQD</sequence>
<feature type="region of interest" description="Disordered" evidence="7">
    <location>
        <begin position="1"/>
        <end position="55"/>
    </location>
</feature>
<dbReference type="PANTHER" id="PTHR19376:SF37">
    <property type="entry name" value="DNA-DIRECTED RNA POLYMERASE II SUBUNIT RPB1"/>
    <property type="match status" value="1"/>
</dbReference>
<feature type="domain" description="RNA polymerase Rpb1" evidence="8">
    <location>
        <begin position="270"/>
        <end position="332"/>
    </location>
</feature>
<dbReference type="SUPFAM" id="SSF64484">
    <property type="entry name" value="beta and beta-prime subunits of DNA dependent RNA-polymerase"/>
    <property type="match status" value="1"/>
</dbReference>
<feature type="region of interest" description="Disordered" evidence="7">
    <location>
        <begin position="71"/>
        <end position="102"/>
    </location>
</feature>
<dbReference type="EC" id="2.7.7.6" evidence="1"/>
<dbReference type="EMBL" id="CP144751">
    <property type="protein sequence ID" value="WVZ87667.1"/>
    <property type="molecule type" value="Genomic_DNA"/>
</dbReference>
<dbReference type="InterPro" id="IPR045867">
    <property type="entry name" value="DNA-dir_RpoC_beta_prime"/>
</dbReference>
<dbReference type="Gene3D" id="6.10.250.2940">
    <property type="match status" value="1"/>
</dbReference>
<evidence type="ECO:0000256" key="4">
    <source>
        <dbReference type="ARBA" id="ARBA00022695"/>
    </source>
</evidence>
<evidence type="ECO:0000313" key="11">
    <source>
        <dbReference type="Proteomes" id="UP001341281"/>
    </source>
</evidence>
<feature type="domain" description="RNA polymerase Rpb1" evidence="9">
    <location>
        <begin position="160"/>
        <end position="263"/>
    </location>
</feature>
<evidence type="ECO:0000256" key="2">
    <source>
        <dbReference type="ARBA" id="ARBA00022478"/>
    </source>
</evidence>
<evidence type="ECO:0000256" key="6">
    <source>
        <dbReference type="ARBA" id="ARBA00023163"/>
    </source>
</evidence>
<keyword evidence="6" id="KW-0804">Transcription</keyword>
<gene>
    <name evidence="10" type="ORF">U9M48_034272</name>
</gene>
<accession>A0AAQ3UCE1</accession>
<dbReference type="AlphaFoldDB" id="A0AAQ3UCE1"/>
<reference evidence="10 11" key="1">
    <citation type="submission" date="2024-02" db="EMBL/GenBank/DDBJ databases">
        <title>High-quality chromosome-scale genome assembly of Pensacola bahiagrass (Paspalum notatum Flugge var. saurae).</title>
        <authorList>
            <person name="Vega J.M."/>
            <person name="Podio M."/>
            <person name="Orjuela J."/>
            <person name="Siena L.A."/>
            <person name="Pessino S.C."/>
            <person name="Combes M.C."/>
            <person name="Mariac C."/>
            <person name="Albertini E."/>
            <person name="Pupilli F."/>
            <person name="Ortiz J.P.A."/>
            <person name="Leblanc O."/>
        </authorList>
    </citation>
    <scope>NUCLEOTIDE SEQUENCE [LARGE SCALE GENOMIC DNA]</scope>
    <source>
        <strain evidence="10">R1</strain>
        <tissue evidence="10">Leaf</tissue>
    </source>
</reference>
<dbReference type="InterPro" id="IPR007083">
    <property type="entry name" value="RNA_pol_Rpb1_4"/>
</dbReference>
<dbReference type="Gene3D" id="1.10.132.30">
    <property type="match status" value="1"/>
</dbReference>
<name>A0AAQ3UCE1_PASNO</name>
<evidence type="ECO:0000259" key="9">
    <source>
        <dbReference type="Pfam" id="PF05000"/>
    </source>
</evidence>
<keyword evidence="4" id="KW-0548">Nucleotidyltransferase</keyword>
<dbReference type="Pfam" id="PF05000">
    <property type="entry name" value="RNA_pol_Rpb1_4"/>
    <property type="match status" value="1"/>
</dbReference>
<protein>
    <recommendedName>
        <fullName evidence="1">DNA-directed RNA polymerase</fullName>
        <ecNumber evidence="1">2.7.7.6</ecNumber>
    </recommendedName>
</protein>
<dbReference type="GO" id="GO:0005665">
    <property type="term" value="C:RNA polymerase II, core complex"/>
    <property type="evidence" value="ECO:0007669"/>
    <property type="project" value="TreeGrafter"/>
</dbReference>
<organism evidence="10 11">
    <name type="scientific">Paspalum notatum var. saurae</name>
    <dbReference type="NCBI Taxonomy" id="547442"/>
    <lineage>
        <taxon>Eukaryota</taxon>
        <taxon>Viridiplantae</taxon>
        <taxon>Streptophyta</taxon>
        <taxon>Embryophyta</taxon>
        <taxon>Tracheophyta</taxon>
        <taxon>Spermatophyta</taxon>
        <taxon>Magnoliopsida</taxon>
        <taxon>Liliopsida</taxon>
        <taxon>Poales</taxon>
        <taxon>Poaceae</taxon>
        <taxon>PACMAD clade</taxon>
        <taxon>Panicoideae</taxon>
        <taxon>Andropogonodae</taxon>
        <taxon>Paspaleae</taxon>
        <taxon>Paspalinae</taxon>
        <taxon>Paspalum</taxon>
    </lineage>
</organism>
<keyword evidence="3" id="KW-0808">Transferase</keyword>
<evidence type="ECO:0000256" key="7">
    <source>
        <dbReference type="SAM" id="MobiDB-lite"/>
    </source>
</evidence>
<evidence type="ECO:0000259" key="8">
    <source>
        <dbReference type="Pfam" id="PF04998"/>
    </source>
</evidence>